<dbReference type="NCBIfam" id="TIGR01076">
    <property type="entry name" value="sortase_fam"/>
    <property type="match status" value="1"/>
</dbReference>
<evidence type="ECO:0000313" key="2">
    <source>
        <dbReference type="EMBL" id="GAH18656.1"/>
    </source>
</evidence>
<proteinExistence type="predicted"/>
<dbReference type="Pfam" id="PF04203">
    <property type="entry name" value="Sortase"/>
    <property type="match status" value="1"/>
</dbReference>
<dbReference type="AlphaFoldDB" id="X1DCY4"/>
<gene>
    <name evidence="2" type="ORF">S03H2_08482</name>
</gene>
<dbReference type="SUPFAM" id="SSF63817">
    <property type="entry name" value="Sortase"/>
    <property type="match status" value="1"/>
</dbReference>
<dbReference type="GO" id="GO:0016787">
    <property type="term" value="F:hydrolase activity"/>
    <property type="evidence" value="ECO:0007669"/>
    <property type="project" value="UniProtKB-KW"/>
</dbReference>
<accession>X1DCY4</accession>
<evidence type="ECO:0008006" key="3">
    <source>
        <dbReference type="Google" id="ProtNLM"/>
    </source>
</evidence>
<dbReference type="CDD" id="cd05830">
    <property type="entry name" value="Sortase_E"/>
    <property type="match status" value="1"/>
</dbReference>
<organism evidence="2">
    <name type="scientific">marine sediment metagenome</name>
    <dbReference type="NCBI Taxonomy" id="412755"/>
    <lineage>
        <taxon>unclassified sequences</taxon>
        <taxon>metagenomes</taxon>
        <taxon>ecological metagenomes</taxon>
    </lineage>
</organism>
<evidence type="ECO:0000256" key="1">
    <source>
        <dbReference type="ARBA" id="ARBA00022801"/>
    </source>
</evidence>
<name>X1DCY4_9ZZZZ</name>
<dbReference type="InterPro" id="IPR005754">
    <property type="entry name" value="Sortase"/>
</dbReference>
<dbReference type="InterPro" id="IPR042003">
    <property type="entry name" value="Sortase_E"/>
</dbReference>
<feature type="non-terminal residue" evidence="2">
    <location>
        <position position="1"/>
    </location>
</feature>
<keyword evidence="1" id="KW-0378">Hydrolase</keyword>
<sequence length="239" mass="27128">LYPSYTNIIAKRKEANILSTWEAQKEAFLEEEKRSAELVENSKITSKDILEEDNKKGNEIIEESDGSSIGTYNNIDEEIVDYKDLTAEDFFPLKIRIPKIDLEWIVNEGTDRQTLKEGPGHIIETPLPGDLGRCTFSGHRTTYGAPFNKIDELVKGDLIYLETIKGKVLTYAVTELEVVDPRDVYILEGSDKKELVLTSCYPEYSAAERIILIAELVNAIKTYDILTNKILYAHSYLGR</sequence>
<dbReference type="EMBL" id="BARU01004128">
    <property type="protein sequence ID" value="GAH18656.1"/>
    <property type="molecule type" value="Genomic_DNA"/>
</dbReference>
<protein>
    <recommendedName>
        <fullName evidence="3">Sortase</fullName>
    </recommendedName>
</protein>
<dbReference type="Gene3D" id="2.40.260.10">
    <property type="entry name" value="Sortase"/>
    <property type="match status" value="1"/>
</dbReference>
<reference evidence="2" key="1">
    <citation type="journal article" date="2014" name="Front. Microbiol.">
        <title>High frequency of phylogenetically diverse reductive dehalogenase-homologous genes in deep subseafloor sedimentary metagenomes.</title>
        <authorList>
            <person name="Kawai M."/>
            <person name="Futagami T."/>
            <person name="Toyoda A."/>
            <person name="Takaki Y."/>
            <person name="Nishi S."/>
            <person name="Hori S."/>
            <person name="Arai W."/>
            <person name="Tsubouchi T."/>
            <person name="Morono Y."/>
            <person name="Uchiyama I."/>
            <person name="Ito T."/>
            <person name="Fujiyama A."/>
            <person name="Inagaki F."/>
            <person name="Takami H."/>
        </authorList>
    </citation>
    <scope>NUCLEOTIDE SEQUENCE</scope>
    <source>
        <strain evidence="2">Expedition CK06-06</strain>
    </source>
</reference>
<comment type="caution">
    <text evidence="2">The sequence shown here is derived from an EMBL/GenBank/DDBJ whole genome shotgun (WGS) entry which is preliminary data.</text>
</comment>
<dbReference type="InterPro" id="IPR023365">
    <property type="entry name" value="Sortase_dom-sf"/>
</dbReference>